<evidence type="ECO:0000256" key="4">
    <source>
        <dbReference type="ARBA" id="ARBA00023136"/>
    </source>
</evidence>
<comment type="subcellular location">
    <subcellularLocation>
        <location evidence="1">Membrane</location>
        <topology evidence="1">Multi-pass membrane protein</topology>
    </subcellularLocation>
</comment>
<evidence type="ECO:0000256" key="3">
    <source>
        <dbReference type="ARBA" id="ARBA00022989"/>
    </source>
</evidence>
<keyword evidence="8" id="KW-1185">Reference proteome</keyword>
<feature type="domain" description="MARVEL" evidence="6">
    <location>
        <begin position="2"/>
        <end position="125"/>
    </location>
</feature>
<evidence type="ECO:0000256" key="2">
    <source>
        <dbReference type="ARBA" id="ARBA00022692"/>
    </source>
</evidence>
<evidence type="ECO:0000313" key="8">
    <source>
        <dbReference type="Proteomes" id="UP001172155"/>
    </source>
</evidence>
<protein>
    <submittedName>
        <fullName evidence="7">Marvel domain-containing protein</fullName>
    </submittedName>
</protein>
<keyword evidence="2 5" id="KW-0812">Transmembrane</keyword>
<feature type="non-terminal residue" evidence="7">
    <location>
        <position position="136"/>
    </location>
</feature>
<organism evidence="7 8">
    <name type="scientific">Schizothecium vesticola</name>
    <dbReference type="NCBI Taxonomy" id="314040"/>
    <lineage>
        <taxon>Eukaryota</taxon>
        <taxon>Fungi</taxon>
        <taxon>Dikarya</taxon>
        <taxon>Ascomycota</taxon>
        <taxon>Pezizomycotina</taxon>
        <taxon>Sordariomycetes</taxon>
        <taxon>Sordariomycetidae</taxon>
        <taxon>Sordariales</taxon>
        <taxon>Schizotheciaceae</taxon>
        <taxon>Schizothecium</taxon>
    </lineage>
</organism>
<dbReference type="AlphaFoldDB" id="A0AA40EJ18"/>
<reference evidence="7" key="1">
    <citation type="submission" date="2023-06" db="EMBL/GenBank/DDBJ databases">
        <title>Genome-scale phylogeny and comparative genomics of the fungal order Sordariales.</title>
        <authorList>
            <consortium name="Lawrence Berkeley National Laboratory"/>
            <person name="Hensen N."/>
            <person name="Bonometti L."/>
            <person name="Westerberg I."/>
            <person name="Brannstrom I.O."/>
            <person name="Guillou S."/>
            <person name="Cros-Aarteil S."/>
            <person name="Calhoun S."/>
            <person name="Haridas S."/>
            <person name="Kuo A."/>
            <person name="Mondo S."/>
            <person name="Pangilinan J."/>
            <person name="Riley R."/>
            <person name="LaButti K."/>
            <person name="Andreopoulos B."/>
            <person name="Lipzen A."/>
            <person name="Chen C."/>
            <person name="Yanf M."/>
            <person name="Daum C."/>
            <person name="Ng V."/>
            <person name="Clum A."/>
            <person name="Steindorff A."/>
            <person name="Ohm R."/>
            <person name="Martin F."/>
            <person name="Silar P."/>
            <person name="Natvig D."/>
            <person name="Lalanne C."/>
            <person name="Gautier V."/>
            <person name="Ament-velasquez S.L."/>
            <person name="Kruys A."/>
            <person name="Hutchinson M.I."/>
            <person name="Powell A.J."/>
            <person name="Barry K."/>
            <person name="Miller A.N."/>
            <person name="Grigoriev I.V."/>
            <person name="Debuchy R."/>
            <person name="Gladieux P."/>
            <person name="Thoren M.H."/>
            <person name="Johannesson H."/>
        </authorList>
    </citation>
    <scope>NUCLEOTIDE SEQUENCE</scope>
    <source>
        <strain evidence="7">SMH3187-1</strain>
    </source>
</reference>
<dbReference type="InterPro" id="IPR008253">
    <property type="entry name" value="Marvel"/>
</dbReference>
<proteinExistence type="predicted"/>
<dbReference type="Proteomes" id="UP001172155">
    <property type="component" value="Unassembled WGS sequence"/>
</dbReference>
<evidence type="ECO:0000313" key="7">
    <source>
        <dbReference type="EMBL" id="KAK0740229.1"/>
    </source>
</evidence>
<evidence type="ECO:0000256" key="1">
    <source>
        <dbReference type="ARBA" id="ARBA00004141"/>
    </source>
</evidence>
<evidence type="ECO:0000259" key="6">
    <source>
        <dbReference type="Pfam" id="PF01284"/>
    </source>
</evidence>
<accession>A0AA40EJ18</accession>
<dbReference type="EMBL" id="JAUKUD010000006">
    <property type="protein sequence ID" value="KAK0740229.1"/>
    <property type="molecule type" value="Genomic_DNA"/>
</dbReference>
<gene>
    <name evidence="7" type="ORF">B0T18DRAFT_287684</name>
</gene>
<feature type="transmembrane region" description="Helical" evidence="5">
    <location>
        <begin position="6"/>
        <end position="25"/>
    </location>
</feature>
<evidence type="ECO:0000256" key="5">
    <source>
        <dbReference type="SAM" id="Phobius"/>
    </source>
</evidence>
<keyword evidence="4 5" id="KW-0472">Membrane</keyword>
<name>A0AA40EJ18_9PEZI</name>
<sequence length="136" mass="14346">LAVRGIQVLFSLTVMILSAYVANWYNTSTIIASPPHVNAMLVSAIFSLLSVALLELLPKFVPFFSNPYLHLAIESANALFWLGSGVALAVFLGRLLSCRGGVCAAAQADAVFAYVMFVAWLGTLVPLAMGIVKGGG</sequence>
<feature type="non-terminal residue" evidence="7">
    <location>
        <position position="1"/>
    </location>
</feature>
<keyword evidence="3 5" id="KW-1133">Transmembrane helix</keyword>
<feature type="transmembrane region" description="Helical" evidence="5">
    <location>
        <begin position="108"/>
        <end position="132"/>
    </location>
</feature>
<comment type="caution">
    <text evidence="7">The sequence shown here is derived from an EMBL/GenBank/DDBJ whole genome shotgun (WGS) entry which is preliminary data.</text>
</comment>
<feature type="transmembrane region" description="Helical" evidence="5">
    <location>
        <begin position="78"/>
        <end position="96"/>
    </location>
</feature>
<feature type="transmembrane region" description="Helical" evidence="5">
    <location>
        <begin position="37"/>
        <end position="58"/>
    </location>
</feature>
<dbReference type="PANTHER" id="PTHR37451:SF5">
    <property type="entry name" value="MARVEL DOMAIN-CONTAINING PROTEIN"/>
    <property type="match status" value="1"/>
</dbReference>
<dbReference type="GO" id="GO:0016020">
    <property type="term" value="C:membrane"/>
    <property type="evidence" value="ECO:0007669"/>
    <property type="project" value="UniProtKB-SubCell"/>
</dbReference>
<dbReference type="PANTHER" id="PTHR37451">
    <property type="entry name" value="MARVEL DOMAIN"/>
    <property type="match status" value="1"/>
</dbReference>
<dbReference type="Pfam" id="PF01284">
    <property type="entry name" value="MARVEL"/>
    <property type="match status" value="1"/>
</dbReference>